<evidence type="ECO:0000313" key="4">
    <source>
        <dbReference type="Proteomes" id="UP000251800"/>
    </source>
</evidence>
<accession>A0A383XRK0</accession>
<evidence type="ECO:0000259" key="1">
    <source>
        <dbReference type="PROSITE" id="PS50404"/>
    </source>
</evidence>
<dbReference type="Proteomes" id="UP000251800">
    <property type="component" value="Unassembled WGS sequence"/>
</dbReference>
<sequence>MVKPHPTLYSFRRCPYAIRARMALSVANITVEHREVLLKQKPDAMLQASAKATVPVLVLADGTVIEESIAVMRWALAQQDPEAWLAGDEAQTQALIDQNDGPFKHWLDRYKYHVRHPEASQQHYREQAEQRLADWEARLQAHGGGLVSPKASLADVALFPFVRQFAGVEPQWWDSRPYPALHAWLTRWVGSARFQAIMRKFAPWEPDQPPVLWTLGAVP</sequence>
<dbReference type="OrthoDB" id="9813092at2"/>
<organism evidence="3 4">
    <name type="scientific">Abyssibacter profundi</name>
    <dbReference type="NCBI Taxonomy" id="2182787"/>
    <lineage>
        <taxon>Bacteria</taxon>
        <taxon>Pseudomonadati</taxon>
        <taxon>Pseudomonadota</taxon>
        <taxon>Gammaproteobacteria</taxon>
        <taxon>Chromatiales</taxon>
        <taxon>Oceanococcaceae</taxon>
        <taxon>Abyssibacter</taxon>
    </lineage>
</organism>
<dbReference type="PANTHER" id="PTHR43968">
    <property type="match status" value="1"/>
</dbReference>
<dbReference type="Gene3D" id="1.20.1050.10">
    <property type="match status" value="1"/>
</dbReference>
<gene>
    <name evidence="3" type="ORF">DEH80_13600</name>
</gene>
<dbReference type="GO" id="GO:0005737">
    <property type="term" value="C:cytoplasm"/>
    <property type="evidence" value="ECO:0007669"/>
    <property type="project" value="TreeGrafter"/>
</dbReference>
<dbReference type="EMBL" id="QEQK01000012">
    <property type="protein sequence ID" value="PWN55254.1"/>
    <property type="molecule type" value="Genomic_DNA"/>
</dbReference>
<keyword evidence="3" id="KW-0808">Transferase</keyword>
<dbReference type="SUPFAM" id="SSF47616">
    <property type="entry name" value="GST C-terminal domain-like"/>
    <property type="match status" value="1"/>
</dbReference>
<name>A0A383XRK0_9GAMM</name>
<proteinExistence type="predicted"/>
<dbReference type="SFLD" id="SFLDS00019">
    <property type="entry name" value="Glutathione_Transferase_(cytos"/>
    <property type="match status" value="1"/>
</dbReference>
<keyword evidence="4" id="KW-1185">Reference proteome</keyword>
<dbReference type="PROSITE" id="PS50404">
    <property type="entry name" value="GST_NTER"/>
    <property type="match status" value="1"/>
</dbReference>
<dbReference type="PROSITE" id="PS50405">
    <property type="entry name" value="GST_CTER"/>
    <property type="match status" value="1"/>
</dbReference>
<dbReference type="InterPro" id="IPR010987">
    <property type="entry name" value="Glutathione-S-Trfase_C-like"/>
</dbReference>
<reference evidence="3 4" key="1">
    <citation type="submission" date="2018-05" db="EMBL/GenBank/DDBJ databases">
        <title>Abyssibacter profundi OUC007T gen. nov., sp. nov, a marine bacterium isolated from seawater of the Mariana Trench.</title>
        <authorList>
            <person name="Zhou S."/>
        </authorList>
    </citation>
    <scope>NUCLEOTIDE SEQUENCE [LARGE SCALE GENOMIC DNA]</scope>
    <source>
        <strain evidence="3 4">OUC007</strain>
    </source>
</reference>
<dbReference type="Pfam" id="PF13410">
    <property type="entry name" value="GST_C_2"/>
    <property type="match status" value="1"/>
</dbReference>
<dbReference type="InterPro" id="IPR040079">
    <property type="entry name" value="Glutathione_S-Trfase"/>
</dbReference>
<dbReference type="Gene3D" id="3.40.30.10">
    <property type="entry name" value="Glutaredoxin"/>
    <property type="match status" value="1"/>
</dbReference>
<dbReference type="InterPro" id="IPR050983">
    <property type="entry name" value="GST_Omega/HSP26"/>
</dbReference>
<dbReference type="AlphaFoldDB" id="A0A383XRK0"/>
<dbReference type="InterPro" id="IPR004045">
    <property type="entry name" value="Glutathione_S-Trfase_N"/>
</dbReference>
<evidence type="ECO:0000313" key="3">
    <source>
        <dbReference type="EMBL" id="PWN55254.1"/>
    </source>
</evidence>
<dbReference type="PANTHER" id="PTHR43968:SF6">
    <property type="entry name" value="GLUTATHIONE S-TRANSFERASE OMEGA"/>
    <property type="match status" value="1"/>
</dbReference>
<evidence type="ECO:0000259" key="2">
    <source>
        <dbReference type="PROSITE" id="PS50405"/>
    </source>
</evidence>
<dbReference type="Pfam" id="PF13417">
    <property type="entry name" value="GST_N_3"/>
    <property type="match status" value="1"/>
</dbReference>
<dbReference type="SUPFAM" id="SSF52833">
    <property type="entry name" value="Thioredoxin-like"/>
    <property type="match status" value="1"/>
</dbReference>
<dbReference type="GO" id="GO:0016740">
    <property type="term" value="F:transferase activity"/>
    <property type="evidence" value="ECO:0007669"/>
    <property type="project" value="UniProtKB-KW"/>
</dbReference>
<dbReference type="CDD" id="cd03196">
    <property type="entry name" value="GST_C_5"/>
    <property type="match status" value="1"/>
</dbReference>
<comment type="caution">
    <text evidence="3">The sequence shown here is derived from an EMBL/GenBank/DDBJ whole genome shotgun (WGS) entry which is preliminary data.</text>
</comment>
<dbReference type="InterPro" id="IPR036249">
    <property type="entry name" value="Thioredoxin-like_sf"/>
</dbReference>
<dbReference type="RefSeq" id="WP_109721058.1">
    <property type="nucleotide sequence ID" value="NZ_QEQK01000012.1"/>
</dbReference>
<feature type="domain" description="GST C-terminal" evidence="2">
    <location>
        <begin position="89"/>
        <end position="210"/>
    </location>
</feature>
<protein>
    <submittedName>
        <fullName evidence="3">Glutathione S-transferase</fullName>
    </submittedName>
</protein>
<dbReference type="InterPro" id="IPR036282">
    <property type="entry name" value="Glutathione-S-Trfase_C_sf"/>
</dbReference>
<feature type="domain" description="GST N-terminal" evidence="1">
    <location>
        <begin position="4"/>
        <end position="83"/>
    </location>
</feature>